<proteinExistence type="predicted"/>
<dbReference type="AlphaFoldDB" id="A0A841QFG4"/>
<dbReference type="Gene3D" id="1.10.10.60">
    <property type="entry name" value="Homeodomain-like"/>
    <property type="match status" value="1"/>
</dbReference>
<accession>A0A841QFG4</accession>
<keyword evidence="2" id="KW-0238">DNA-binding</keyword>
<dbReference type="GO" id="GO:0003677">
    <property type="term" value="F:DNA binding"/>
    <property type="evidence" value="ECO:0007669"/>
    <property type="project" value="UniProtKB-KW"/>
</dbReference>
<comment type="caution">
    <text evidence="2">The sequence shown here is derived from an EMBL/GenBank/DDBJ whole genome shotgun (WGS) entry which is preliminary data.</text>
</comment>
<dbReference type="RefSeq" id="WP_166113336.1">
    <property type="nucleotide sequence ID" value="NZ_BAABDB010000007.1"/>
</dbReference>
<protein>
    <submittedName>
        <fullName evidence="2">DNA-binding NarL/FixJ family response regulator</fullName>
    </submittedName>
</protein>
<organism evidence="2 3">
    <name type="scientific">Acetobacter lovaniensis</name>
    <dbReference type="NCBI Taxonomy" id="104100"/>
    <lineage>
        <taxon>Bacteria</taxon>
        <taxon>Pseudomonadati</taxon>
        <taxon>Pseudomonadota</taxon>
        <taxon>Alphaproteobacteria</taxon>
        <taxon>Acetobacterales</taxon>
        <taxon>Acetobacteraceae</taxon>
        <taxon>Acetobacter</taxon>
    </lineage>
</organism>
<name>A0A841QFG4_9PROT</name>
<evidence type="ECO:0000313" key="2">
    <source>
        <dbReference type="EMBL" id="MBB6457230.1"/>
    </source>
</evidence>
<dbReference type="EMBL" id="JACHIE010000006">
    <property type="protein sequence ID" value="MBB6457230.1"/>
    <property type="molecule type" value="Genomic_DNA"/>
</dbReference>
<keyword evidence="3" id="KW-1185">Reference proteome</keyword>
<evidence type="ECO:0000313" key="3">
    <source>
        <dbReference type="Proteomes" id="UP000578000"/>
    </source>
</evidence>
<gene>
    <name evidence="2" type="ORF">HNR55_001818</name>
</gene>
<evidence type="ECO:0000256" key="1">
    <source>
        <dbReference type="SAM" id="MobiDB-lite"/>
    </source>
</evidence>
<dbReference type="Proteomes" id="UP000578000">
    <property type="component" value="Unassembled WGS sequence"/>
</dbReference>
<reference evidence="2 3" key="1">
    <citation type="submission" date="2020-08" db="EMBL/GenBank/DDBJ databases">
        <title>Genomic Encyclopedia of Type Strains, Phase IV (KMG-IV): sequencing the most valuable type-strain genomes for metagenomic binning, comparative biology and taxonomic classification.</title>
        <authorList>
            <person name="Goeker M."/>
        </authorList>
    </citation>
    <scope>NUCLEOTIDE SEQUENCE [LARGE SCALE GENOMIC DNA]</scope>
    <source>
        <strain evidence="2 3">DSM 4491</strain>
    </source>
</reference>
<feature type="region of interest" description="Disordered" evidence="1">
    <location>
        <begin position="167"/>
        <end position="188"/>
    </location>
</feature>
<sequence>MSKSELCKQRAAERNEKIVALHATGMLTKDIAKEVRASESTTCNILKKAGLSSHGALKNSTRKERLAAIRGQHAQGLTNIKIAEVVGLSPATVGQYVREMGLIPNQNAGIFGAAAKSRASFNERIKSVARLIKKGMSHEQIAAEMRVTVGVVKKWYASAKMLGASGAPAAQKVAQQEPKRSDLNRDPLPVGHPIAVDAMWRGLEKYREPLAL</sequence>